<dbReference type="SUPFAM" id="SSF88688">
    <property type="entry name" value="Families 57/38 glycoside transferase middle domain"/>
    <property type="match status" value="1"/>
</dbReference>
<dbReference type="SMART" id="SM00872">
    <property type="entry name" value="Alpha-mann_mid"/>
    <property type="match status" value="1"/>
</dbReference>
<dbReference type="SUPFAM" id="SSF88713">
    <property type="entry name" value="Glycoside hydrolase/deacetylase"/>
    <property type="match status" value="1"/>
</dbReference>
<proteinExistence type="inferred from homology"/>
<dbReference type="RefSeq" id="WP_018372987.1">
    <property type="nucleotide sequence ID" value="NZ_LT906439.1"/>
</dbReference>
<feature type="domain" description="Glycoside hydrolase family 38 central" evidence="5">
    <location>
        <begin position="278"/>
        <end position="356"/>
    </location>
</feature>
<accession>A0A239SL50</accession>
<dbReference type="EC" id="3.2.1.24" evidence="6"/>
<keyword evidence="2" id="KW-0479">Metal-binding</keyword>
<sequence>MKKTVHVVPHSHWDREWYFTTSRSKIYLMNNLKKIIKLLKDNNGYDRYTLDGQASLLDDYLAWCPEDKEVIKELVQEGKLIIGPWYTQTDQMVISGESIVRNMLYGMNISEEFGGYMNVGYVPDSFGQSAAMPQIYKEFGIDDTLFWRGVSDDDVQHSEFKWRGEDGSVVNAYQIQSGYYIGGDIPEDEDELKEYLRKEPYSRIWPKSTTNQVVFPNGFDQAPARENLVELLERMRKNYQDEYDFQISTYIDYIKAIKEQHPELEEVAGELLNGKLMRIHKSIFSSRSDLKKLNTQVQNYLVNVLEPLLSLSWNLGFDYPVEIIKEIWKLMFENAAHDSIGSCVSDTTNEDVYLRYKKARDLAENLAELKMREIVMHLNCNETITATAFNLSGRHKKGIVETEFYVPQLDFAIKDEAGNEYVYTITSYEDQTDYILGQGNVLDSARDTYKPEKVYKVAIAIAFDNLPTFGYKNFYLDLSHDSHHKQEVGSYQVIENEFYSILVNSNNTLDILDKESGKLYKNQAVLQENGDDGDSFNYSPPRKDLITESSEFTPEVQVTGSDIIQNMTLTYEFMVPENLENRAKGLRNSKLPVRLTVTLKSGSPVIEFGFTVDNRFVDSHRMCVLFNSEIASKFSKADHQFGSIKRPVVREEMKLWEKEPEKWNEVPIAIETCQSYVTLDNEDRGVAVIPKGVREYEIIGDDFDKIRLTLFRTYGYMGRENLLYRPGRASGETVITTPDAQCHKVMNFEFSAIYYQGDMNSYKLATVVSNYLKDVQVYQYSDYLNTRLRFTQFDVKKYLPMEYSIFSIDGDGVLSVVKKAEKKDGYIIRLFNGDYKNTNNISISFYNKPTVIELVDLKEDTKQVVNPQKMVLSELGHNKFITLYVEF</sequence>
<dbReference type="GO" id="GO:0030246">
    <property type="term" value="F:carbohydrate binding"/>
    <property type="evidence" value="ECO:0007669"/>
    <property type="project" value="InterPro"/>
</dbReference>
<evidence type="ECO:0000256" key="2">
    <source>
        <dbReference type="ARBA" id="ARBA00022723"/>
    </source>
</evidence>
<keyword evidence="4 6" id="KW-0326">Glycosidase</keyword>
<dbReference type="CDD" id="cd10815">
    <property type="entry name" value="GH38N_AMII_EcMngB_like"/>
    <property type="match status" value="1"/>
</dbReference>
<name>A0A239SL50_9STRE</name>
<dbReference type="KEGG" id="smen:SAMEA4412692_0093"/>
<evidence type="ECO:0000313" key="7">
    <source>
        <dbReference type="Proteomes" id="UP000215185"/>
    </source>
</evidence>
<evidence type="ECO:0000259" key="5">
    <source>
        <dbReference type="SMART" id="SM00872"/>
    </source>
</evidence>
<dbReference type="InterPro" id="IPR015341">
    <property type="entry name" value="Glyco_hydro_38_cen"/>
</dbReference>
<dbReference type="AlphaFoldDB" id="A0A239SL50"/>
<dbReference type="InterPro" id="IPR028995">
    <property type="entry name" value="Glyco_hydro_57/38_cen_sf"/>
</dbReference>
<dbReference type="InterPro" id="IPR000602">
    <property type="entry name" value="Glyco_hydro_38_N"/>
</dbReference>
<keyword evidence="3 6" id="KW-0378">Hydrolase</keyword>
<dbReference type="PANTHER" id="PTHR46017">
    <property type="entry name" value="ALPHA-MANNOSIDASE 2C1"/>
    <property type="match status" value="1"/>
</dbReference>
<dbReference type="NCBIfam" id="NF007331">
    <property type="entry name" value="PRK09819.1"/>
    <property type="match status" value="1"/>
</dbReference>
<keyword evidence="7" id="KW-1185">Reference proteome</keyword>
<reference evidence="6 7" key="1">
    <citation type="submission" date="2017-06" db="EMBL/GenBank/DDBJ databases">
        <authorList>
            <consortium name="Pathogen Informatics"/>
        </authorList>
    </citation>
    <scope>NUCLEOTIDE SEQUENCE [LARGE SCALE GENOMIC DNA]</scope>
    <source>
        <strain evidence="6 7">NCTC13788</strain>
    </source>
</reference>
<dbReference type="InterPro" id="IPR037094">
    <property type="entry name" value="Glyco_hydro_38_cen_sf"/>
</dbReference>
<dbReference type="PANTHER" id="PTHR46017:SF2">
    <property type="entry name" value="MANNOSYLGLYCERATE HYDROLASE"/>
    <property type="match status" value="1"/>
</dbReference>
<gene>
    <name evidence="6" type="primary">ybgG</name>
    <name evidence="6" type="ORF">SAMEA4412692_00093</name>
</gene>
<dbReference type="InterPro" id="IPR011682">
    <property type="entry name" value="Glyco_hydro_38_C"/>
</dbReference>
<dbReference type="GO" id="GO:0004559">
    <property type="term" value="F:alpha-mannosidase activity"/>
    <property type="evidence" value="ECO:0007669"/>
    <property type="project" value="UniProtKB-EC"/>
</dbReference>
<organism evidence="6 7">
    <name type="scientific">Streptococcus merionis</name>
    <dbReference type="NCBI Taxonomy" id="400065"/>
    <lineage>
        <taxon>Bacteria</taxon>
        <taxon>Bacillati</taxon>
        <taxon>Bacillota</taxon>
        <taxon>Bacilli</taxon>
        <taxon>Lactobacillales</taxon>
        <taxon>Streptococcaceae</taxon>
        <taxon>Streptococcus</taxon>
    </lineage>
</organism>
<dbReference type="GO" id="GO:0102546">
    <property type="term" value="F:mannosylglycerate hydrolase activity"/>
    <property type="evidence" value="ECO:0007669"/>
    <property type="project" value="UniProtKB-EC"/>
</dbReference>
<evidence type="ECO:0000256" key="4">
    <source>
        <dbReference type="ARBA" id="ARBA00023295"/>
    </source>
</evidence>
<dbReference type="EC" id="3.2.1.170" evidence="6"/>
<dbReference type="GO" id="GO:0009313">
    <property type="term" value="P:oligosaccharide catabolic process"/>
    <property type="evidence" value="ECO:0007669"/>
    <property type="project" value="TreeGrafter"/>
</dbReference>
<evidence type="ECO:0000256" key="1">
    <source>
        <dbReference type="ARBA" id="ARBA00009792"/>
    </source>
</evidence>
<dbReference type="Gene3D" id="1.20.1270.50">
    <property type="entry name" value="Glycoside hydrolase family 38, central domain"/>
    <property type="match status" value="1"/>
</dbReference>
<dbReference type="Pfam" id="PF07748">
    <property type="entry name" value="Glyco_hydro_38C"/>
    <property type="match status" value="1"/>
</dbReference>
<dbReference type="GO" id="GO:0006013">
    <property type="term" value="P:mannose metabolic process"/>
    <property type="evidence" value="ECO:0007669"/>
    <property type="project" value="InterPro"/>
</dbReference>
<dbReference type="InterPro" id="IPR027291">
    <property type="entry name" value="Glyco_hydro_38_N_sf"/>
</dbReference>
<dbReference type="STRING" id="1123308.GCA_000380085_00424"/>
<comment type="similarity">
    <text evidence="1">Belongs to the glycosyl hydrolase 38 family.</text>
</comment>
<dbReference type="Gene3D" id="2.70.98.30">
    <property type="entry name" value="Golgi alpha-mannosidase II, domain 4"/>
    <property type="match status" value="1"/>
</dbReference>
<dbReference type="Pfam" id="PF09261">
    <property type="entry name" value="Alpha-mann_mid"/>
    <property type="match status" value="1"/>
</dbReference>
<dbReference type="SUPFAM" id="SSF74650">
    <property type="entry name" value="Galactose mutarotase-like"/>
    <property type="match status" value="1"/>
</dbReference>
<evidence type="ECO:0000256" key="3">
    <source>
        <dbReference type="ARBA" id="ARBA00022801"/>
    </source>
</evidence>
<dbReference type="Gene3D" id="3.20.110.10">
    <property type="entry name" value="Glycoside hydrolase 38, N terminal domain"/>
    <property type="match status" value="1"/>
</dbReference>
<dbReference type="OrthoDB" id="9764050at2"/>
<protein>
    <submittedName>
        <fullName evidence="6">Putative glycosyl hydrolase</fullName>
        <ecNumber evidence="6">3.2.1.170</ecNumber>
        <ecNumber evidence="6">3.2.1.24</ecNumber>
    </submittedName>
</protein>
<evidence type="ECO:0000313" key="6">
    <source>
        <dbReference type="EMBL" id="SNU86131.1"/>
    </source>
</evidence>
<dbReference type="Proteomes" id="UP000215185">
    <property type="component" value="Chromosome 1"/>
</dbReference>
<dbReference type="eggNOG" id="COG0383">
    <property type="taxonomic scope" value="Bacteria"/>
</dbReference>
<dbReference type="GO" id="GO:0046872">
    <property type="term" value="F:metal ion binding"/>
    <property type="evidence" value="ECO:0007669"/>
    <property type="project" value="UniProtKB-KW"/>
</dbReference>
<dbReference type="EMBL" id="LT906439">
    <property type="protein sequence ID" value="SNU86131.1"/>
    <property type="molecule type" value="Genomic_DNA"/>
</dbReference>
<dbReference type="InterPro" id="IPR011013">
    <property type="entry name" value="Gal_mutarotase_sf_dom"/>
</dbReference>
<dbReference type="Pfam" id="PF01074">
    <property type="entry name" value="Glyco_hydro_38N"/>
    <property type="match status" value="1"/>
</dbReference>
<dbReference type="InterPro" id="IPR011330">
    <property type="entry name" value="Glyco_hydro/deAcase_b/a-brl"/>
</dbReference>